<dbReference type="GO" id="GO:0031177">
    <property type="term" value="F:phosphopantetheine binding"/>
    <property type="evidence" value="ECO:0007669"/>
    <property type="project" value="InterPro"/>
</dbReference>
<sequence>MSPRLPEAANASRPGTAAGIPASGMQAGLWFINQTRPDVPLYTVPLVLRLTGELDIEAVRSTLHALPDRHDLLGLRFAVGPEGAVLVPGNGRPDVTVLDLRDRPDAPAAWEALLQDCLHRPQDLGAEAGYRAVFASLDDRHHMLALFLHHAYLDARSVEVLLRELVAELGSGAAPDTEPVPYRRVAEWLRESAQGPVGEASRAYWQAELAGGTDFRLPTDHDRPQERSYAAAHLRRRIPAGFLTRLEQFCRDQRATPFMVLASAYAMALATWSGVAEGADPVMSVPQTLRREEWLQDVVGPLLNSVPLRIPVSWTGTFRELLTTTRKQAAGAMLNAAIGYDEILAAAGRVGSRSGPPVTSVSFQVSEEVQQTFRAEGLVVVDLLVPPPVIDLDLTWDVRLDETGGSLVVAYAAELFSPKTVERMSDEFLALAETLMAAPDVPLSQVSYRGAEESARAWALGEGAPLPPLPGASVDEVFRQAVAAHPDTTAVIHGTRAWSYAELDTAGDLIADRLRAAGVSQGAAVALALPRGRVAVAAMLGVMRAGAAYLPLDPDQPAARTRAVVERVRPAAVLADESTADAAGALGCRLVTVPAEDALTRHPEPAASRGPTRGSASPDDPCYVMCTSGTTGEPKAVEITHRGVISLAHRPGFVLLGPGDVVLQAAPVHFDASTFEIWGALLNGAALVVAPRTQLTGPELTELVEGHGITTLHLTAGLLRVVADGHGRCFAGLRTLLTGGDVVPVQAVRRLMTEYPDLRVVACYGPTENTTFSMVEVLDAPPADFVPLGRPLAGRSAHLLDPWLRPVPDGAVGEIHVGGAGLARGYLGDTGTTVERFVTHPARLGQLLYRTGDLARRRPDGTWQFLGRRDHQVKIRGVRVEPAEVESALLRHPGVQRCVVLPRGEAGEFSLTAYVVARPGTPAGALRDHLLGALPTALVPTAYVLLDELPLTAQGKVDAAHLGRLPLTVAEDAVEEPLDLTEAAVRDIWCAALRLEKVSVHTNFFEAGGHSLAALSIAGLLEREFGRRVPVSEVLRHPTVRTLATWLESGRPSSAGPAGRPRPQDSIHIEMAADLAVASADELAMLQRLVPGYDAPLTTEGSRS</sequence>
<dbReference type="Gene3D" id="1.10.1200.10">
    <property type="entry name" value="ACP-like"/>
    <property type="match status" value="1"/>
</dbReference>
<proteinExistence type="predicted"/>
<accession>A0A090ATL0</accession>
<keyword evidence="3" id="KW-0597">Phosphoprotein</keyword>
<dbReference type="Pfam" id="PF00501">
    <property type="entry name" value="AMP-binding"/>
    <property type="match status" value="1"/>
</dbReference>
<dbReference type="PANTHER" id="PTHR45527">
    <property type="entry name" value="NONRIBOSOMAL PEPTIDE SYNTHETASE"/>
    <property type="match status" value="1"/>
</dbReference>
<evidence type="ECO:0000256" key="4">
    <source>
        <dbReference type="SAM" id="MobiDB-lite"/>
    </source>
</evidence>
<dbReference type="GO" id="GO:0008610">
    <property type="term" value="P:lipid biosynthetic process"/>
    <property type="evidence" value="ECO:0007669"/>
    <property type="project" value="UniProtKB-ARBA"/>
</dbReference>
<dbReference type="GeneID" id="97400588"/>
<dbReference type="EMBL" id="AB698638">
    <property type="protein sequence ID" value="BAP59932.1"/>
    <property type="molecule type" value="Genomic_DNA"/>
</dbReference>
<dbReference type="SUPFAM" id="SSF47336">
    <property type="entry name" value="ACP-like"/>
    <property type="match status" value="1"/>
</dbReference>
<dbReference type="Pfam" id="PF00550">
    <property type="entry name" value="PP-binding"/>
    <property type="match status" value="1"/>
</dbReference>
<evidence type="ECO:0000256" key="2">
    <source>
        <dbReference type="ARBA" id="ARBA00022450"/>
    </source>
</evidence>
<dbReference type="Gene3D" id="3.40.50.980">
    <property type="match status" value="2"/>
</dbReference>
<reference evidence="6" key="1">
    <citation type="journal article" date="2012" name="J. Gen. Appl. Microbiol.">
        <title>Genome-wide survey of polyketide synthase and nonribosomal peptide synthetase gene clusters in Streptomyces turgidiscabies NBRC 16081.</title>
        <authorList>
            <person name="Komaki H."/>
            <person name="Ichikawa N."/>
            <person name="Oguchi A."/>
            <person name="Hanamaki T."/>
            <person name="Fujita N."/>
        </authorList>
    </citation>
    <scope>NUCLEOTIDE SEQUENCE</scope>
    <source>
        <strain evidence="6">NBRC 16081</strain>
    </source>
</reference>
<dbReference type="PANTHER" id="PTHR45527:SF1">
    <property type="entry name" value="FATTY ACID SYNTHASE"/>
    <property type="match status" value="1"/>
</dbReference>
<dbReference type="CDD" id="cd12117">
    <property type="entry name" value="A_NRPS_Srf_like"/>
    <property type="match status" value="1"/>
</dbReference>
<feature type="domain" description="Carrier" evidence="5">
    <location>
        <begin position="976"/>
        <end position="1051"/>
    </location>
</feature>
<dbReference type="InterPro" id="IPR045851">
    <property type="entry name" value="AMP-bd_C_sf"/>
</dbReference>
<dbReference type="InterPro" id="IPR020845">
    <property type="entry name" value="AMP-binding_CS"/>
</dbReference>
<dbReference type="Gene3D" id="3.30.559.30">
    <property type="entry name" value="Nonribosomal peptide synthetase, condensation domain"/>
    <property type="match status" value="1"/>
</dbReference>
<dbReference type="GO" id="GO:0009239">
    <property type="term" value="P:enterobactin biosynthetic process"/>
    <property type="evidence" value="ECO:0007669"/>
    <property type="project" value="TreeGrafter"/>
</dbReference>
<evidence type="ECO:0000259" key="5">
    <source>
        <dbReference type="PROSITE" id="PS50075"/>
    </source>
</evidence>
<dbReference type="AlphaFoldDB" id="A0A090ATL0"/>
<dbReference type="SMART" id="SM00823">
    <property type="entry name" value="PKS_PP"/>
    <property type="match status" value="1"/>
</dbReference>
<dbReference type="PROSITE" id="PS50075">
    <property type="entry name" value="CARRIER"/>
    <property type="match status" value="1"/>
</dbReference>
<dbReference type="PROSITE" id="PS00455">
    <property type="entry name" value="AMP_BINDING"/>
    <property type="match status" value="1"/>
</dbReference>
<dbReference type="GO" id="GO:0047527">
    <property type="term" value="F:2,3-dihydroxybenzoate-serine ligase activity"/>
    <property type="evidence" value="ECO:0007669"/>
    <property type="project" value="TreeGrafter"/>
</dbReference>
<dbReference type="SUPFAM" id="SSF56801">
    <property type="entry name" value="Acetyl-CoA synthetase-like"/>
    <property type="match status" value="1"/>
</dbReference>
<dbReference type="NCBIfam" id="TIGR01733">
    <property type="entry name" value="AA-adenyl-dom"/>
    <property type="match status" value="1"/>
</dbReference>
<protein>
    <submittedName>
        <fullName evidence="6">Putative non-ribosomal peptide synthetase</fullName>
    </submittedName>
</protein>
<dbReference type="InterPro" id="IPR025110">
    <property type="entry name" value="AMP-bd_C"/>
</dbReference>
<dbReference type="InterPro" id="IPR001242">
    <property type="entry name" value="Condensation_dom"/>
</dbReference>
<evidence type="ECO:0000313" key="6">
    <source>
        <dbReference type="EMBL" id="BAP59932.1"/>
    </source>
</evidence>
<dbReference type="InterPro" id="IPR036736">
    <property type="entry name" value="ACP-like_sf"/>
</dbReference>
<organism evidence="6">
    <name type="scientific">Streptomyces turgidiscabies</name>
    <dbReference type="NCBI Taxonomy" id="85558"/>
    <lineage>
        <taxon>Bacteria</taxon>
        <taxon>Bacillati</taxon>
        <taxon>Actinomycetota</taxon>
        <taxon>Actinomycetes</taxon>
        <taxon>Kitasatosporales</taxon>
        <taxon>Streptomycetaceae</taxon>
        <taxon>Streptomyces</taxon>
    </lineage>
</organism>
<dbReference type="InterPro" id="IPR000873">
    <property type="entry name" value="AMP-dep_synth/lig_dom"/>
</dbReference>
<comment type="cofactor">
    <cofactor evidence="1">
        <name>pantetheine 4'-phosphate</name>
        <dbReference type="ChEBI" id="CHEBI:47942"/>
    </cofactor>
</comment>
<dbReference type="InterPro" id="IPR010071">
    <property type="entry name" value="AA_adenyl_dom"/>
</dbReference>
<dbReference type="SUPFAM" id="SSF52777">
    <property type="entry name" value="CoA-dependent acyltransferases"/>
    <property type="match status" value="2"/>
</dbReference>
<dbReference type="InterPro" id="IPR020806">
    <property type="entry name" value="PKS_PP-bd"/>
</dbReference>
<feature type="region of interest" description="Disordered" evidence="4">
    <location>
        <begin position="599"/>
        <end position="618"/>
    </location>
</feature>
<dbReference type="GO" id="GO:0043041">
    <property type="term" value="P:amino acid activation for nonribosomal peptide biosynthetic process"/>
    <property type="evidence" value="ECO:0007669"/>
    <property type="project" value="TreeGrafter"/>
</dbReference>
<dbReference type="RefSeq" id="WP_006383385.1">
    <property type="nucleotide sequence ID" value="NZ_BAAAGY010000011.1"/>
</dbReference>
<dbReference type="Gene3D" id="3.30.559.10">
    <property type="entry name" value="Chloramphenicol acetyltransferase-like domain"/>
    <property type="match status" value="1"/>
</dbReference>
<dbReference type="Pfam" id="PF13193">
    <property type="entry name" value="AMP-binding_C"/>
    <property type="match status" value="1"/>
</dbReference>
<dbReference type="Gene3D" id="2.30.38.10">
    <property type="entry name" value="Luciferase, Domain 3"/>
    <property type="match status" value="1"/>
</dbReference>
<dbReference type="InterPro" id="IPR009081">
    <property type="entry name" value="PP-bd_ACP"/>
</dbReference>
<name>A0A090ATL0_9ACTN</name>
<dbReference type="Pfam" id="PF00668">
    <property type="entry name" value="Condensation"/>
    <property type="match status" value="1"/>
</dbReference>
<dbReference type="GO" id="GO:0009366">
    <property type="term" value="C:enterobactin synthetase complex"/>
    <property type="evidence" value="ECO:0007669"/>
    <property type="project" value="TreeGrafter"/>
</dbReference>
<evidence type="ECO:0000256" key="3">
    <source>
        <dbReference type="ARBA" id="ARBA00022553"/>
    </source>
</evidence>
<evidence type="ECO:0000256" key="1">
    <source>
        <dbReference type="ARBA" id="ARBA00001957"/>
    </source>
</evidence>
<dbReference type="OrthoDB" id="2472181at2"/>
<keyword evidence="2" id="KW-0596">Phosphopantetheine</keyword>
<dbReference type="InterPro" id="IPR023213">
    <property type="entry name" value="CAT-like_dom_sf"/>
</dbReference>
<dbReference type="GO" id="GO:0005829">
    <property type="term" value="C:cytosol"/>
    <property type="evidence" value="ECO:0007669"/>
    <property type="project" value="TreeGrafter"/>
</dbReference>
<dbReference type="Gene3D" id="3.30.300.30">
    <property type="match status" value="1"/>
</dbReference>